<keyword evidence="2" id="KW-1185">Reference proteome</keyword>
<proteinExistence type="predicted"/>
<dbReference type="SUPFAM" id="SSF48452">
    <property type="entry name" value="TPR-like"/>
    <property type="match status" value="1"/>
</dbReference>
<dbReference type="AlphaFoldDB" id="A0AAF3ESU1"/>
<organism evidence="2 3">
    <name type="scientific">Mesorhabditis belari</name>
    <dbReference type="NCBI Taxonomy" id="2138241"/>
    <lineage>
        <taxon>Eukaryota</taxon>
        <taxon>Metazoa</taxon>
        <taxon>Ecdysozoa</taxon>
        <taxon>Nematoda</taxon>
        <taxon>Chromadorea</taxon>
        <taxon>Rhabditida</taxon>
        <taxon>Rhabditina</taxon>
        <taxon>Rhabditomorpha</taxon>
        <taxon>Rhabditoidea</taxon>
        <taxon>Rhabditidae</taxon>
        <taxon>Mesorhabditinae</taxon>
        <taxon>Mesorhabditis</taxon>
    </lineage>
</organism>
<dbReference type="Gene3D" id="3.40.50.1010">
    <property type="entry name" value="5'-nuclease"/>
    <property type="match status" value="1"/>
</dbReference>
<dbReference type="Gene3D" id="1.25.40.10">
    <property type="entry name" value="Tetratricopeptide repeat domain"/>
    <property type="match status" value="1"/>
</dbReference>
<accession>A0AAF3ESU1</accession>
<name>A0AAF3ESU1_9BILA</name>
<feature type="region of interest" description="Disordered" evidence="1">
    <location>
        <begin position="273"/>
        <end position="307"/>
    </location>
</feature>
<evidence type="ECO:0000313" key="3">
    <source>
        <dbReference type="WBParaSite" id="MBELARI_LOCUS17219"/>
    </source>
</evidence>
<reference evidence="3" key="1">
    <citation type="submission" date="2024-02" db="UniProtKB">
        <authorList>
            <consortium name="WormBaseParasite"/>
        </authorList>
    </citation>
    <scope>IDENTIFICATION</scope>
</reference>
<feature type="compositionally biased region" description="Basic and acidic residues" evidence="1">
    <location>
        <begin position="295"/>
        <end position="307"/>
    </location>
</feature>
<sequence length="613" mass="69154">MEGVGRLCKEAVSATKKEGTTSAKAVRARAKLPQELAKIEDEAKRINAIEMIWRSLYYAQARTSKETAKLVCPMFCGELFAIMSEVPSLSAHCSLYAGDLHRYSASSKATISLHYRRAVSEAPDWGQPLNQLGLIAEQPHDIRLFLQALLAERTFSGTMENLGRAIEKTIQEGLIEHTVELVKITAINNNLLDLSAKCTDFFAELRESTFDVNLIVLLHILTLTLQHTSHNFIDESLRYLMSCLSDSWSLALNKVRPKGHEVTQEDTLMLNLTKRRRRAEESDEDEEEKEEDVEKDGQPGEEKMDDKKELIDDSLSTLILAGATEFAITAYETIACLKEKQKVTGRALTENLEKLCSQLCDRANLMVEELENACDETDEGNTAEIRWKLDGPLGGSEMAISAAAFFLFKCVSSVTIPLVLQSSKFKVYRDGSVQISIDELGRRMGNLRAQVGTSEDVLWIPIYIVPDLSVFEKKLEALRSFLRGEKLTIIVPTTVLSYIDDHKSKNFCWRNALRLIRTGQRGGSLRLEGTQARREDVLDEAFYRKSTLETALSLIPESYKEKSCLATVLTTSPEDYDGIEINPSKRRASHTYSIREIDSFRERWIKELSWRSA</sequence>
<dbReference type="Proteomes" id="UP000887575">
    <property type="component" value="Unassembled WGS sequence"/>
</dbReference>
<dbReference type="InterPro" id="IPR011990">
    <property type="entry name" value="TPR-like_helical_dom_sf"/>
</dbReference>
<evidence type="ECO:0000256" key="1">
    <source>
        <dbReference type="SAM" id="MobiDB-lite"/>
    </source>
</evidence>
<dbReference type="WBParaSite" id="MBELARI_LOCUS17219">
    <property type="protein sequence ID" value="MBELARI_LOCUS17219"/>
    <property type="gene ID" value="MBELARI_LOCUS17219"/>
</dbReference>
<feature type="compositionally biased region" description="Acidic residues" evidence="1">
    <location>
        <begin position="281"/>
        <end position="294"/>
    </location>
</feature>
<protein>
    <submittedName>
        <fullName evidence="3">Uncharacterized protein</fullName>
    </submittedName>
</protein>
<evidence type="ECO:0000313" key="2">
    <source>
        <dbReference type="Proteomes" id="UP000887575"/>
    </source>
</evidence>